<feature type="domain" description="C2H2-type" evidence="2">
    <location>
        <begin position="423"/>
        <end position="449"/>
    </location>
</feature>
<dbReference type="EnsemblMetazoa" id="G12162.3">
    <property type="protein sequence ID" value="G12162.3:cds"/>
    <property type="gene ID" value="G12162"/>
</dbReference>
<evidence type="ECO:0000256" key="1">
    <source>
        <dbReference type="SAM" id="MobiDB-lite"/>
    </source>
</evidence>
<keyword evidence="4" id="KW-1185">Reference proteome</keyword>
<name>A0A8W8I296_MAGGI</name>
<feature type="compositionally biased region" description="Polar residues" evidence="1">
    <location>
        <begin position="153"/>
        <end position="165"/>
    </location>
</feature>
<feature type="region of interest" description="Disordered" evidence="1">
    <location>
        <begin position="125"/>
        <end position="170"/>
    </location>
</feature>
<evidence type="ECO:0000313" key="4">
    <source>
        <dbReference type="Proteomes" id="UP000005408"/>
    </source>
</evidence>
<accession>A0A8W8I296</accession>
<organism evidence="3 4">
    <name type="scientific">Magallana gigas</name>
    <name type="common">Pacific oyster</name>
    <name type="synonym">Crassostrea gigas</name>
    <dbReference type="NCBI Taxonomy" id="29159"/>
    <lineage>
        <taxon>Eukaryota</taxon>
        <taxon>Metazoa</taxon>
        <taxon>Spiralia</taxon>
        <taxon>Lophotrochozoa</taxon>
        <taxon>Mollusca</taxon>
        <taxon>Bivalvia</taxon>
        <taxon>Autobranchia</taxon>
        <taxon>Pteriomorphia</taxon>
        <taxon>Ostreida</taxon>
        <taxon>Ostreoidea</taxon>
        <taxon>Ostreidae</taxon>
        <taxon>Magallana</taxon>
    </lineage>
</organism>
<sequence length="524" mass="60334">MIGTGIQSTEETREMYRPYYNRRSHYNREYSPYPDYEIDQSQRRICSLFQSRITPRLGRIMQKHYQFTRPWSPFDRWENQALPTLLPSCSNVTQTVYPDPSPDYNMVARRLSKEKEQIDEVNLYPDFEPNNHVPAVSSANLKDSFSDPRNDSGFGSLSDTPSSSRLPDFIPLNCEEDSTFHDQNSSAQDFRTETSDRANVILLDDDDDNSVVAISDDYDEDDNEPNVGDFFAKEENLATSTGTSVKNNAKASNKPPVLSIQDQIACNVKNQKRFFKCDYCDFKAPNKGKMMNHFNTTGHTSSAEIMGSFENETYHCKSIIDPAAVHLFTRKRSLKNVTDLVILCPICFKYFPSMYQCANHAKRDHNENVYGVGKVVRQQTTHVAIGLKCLCMSQFNHESEVAKHVHKCKNYQINKEPNISYIYVCPYCIRMFDSIMGCHSHIQREAEKHKVKDNVQVPILLVSEEIPKKPMLPYACGPTLQDTSEDRVIYHQEKKKVMKAWRRNKSVVLGSYHKSKQNMGEIKH</sequence>
<dbReference type="InterPro" id="IPR013087">
    <property type="entry name" value="Znf_C2H2_type"/>
</dbReference>
<dbReference type="AlphaFoldDB" id="A0A8W8I296"/>
<protein>
    <recommendedName>
        <fullName evidence="2">C2H2-type domain-containing protein</fullName>
    </recommendedName>
</protein>
<dbReference type="SMART" id="SM00355">
    <property type="entry name" value="ZnF_C2H2"/>
    <property type="match status" value="3"/>
</dbReference>
<evidence type="ECO:0000259" key="2">
    <source>
        <dbReference type="SMART" id="SM00355"/>
    </source>
</evidence>
<dbReference type="Proteomes" id="UP000005408">
    <property type="component" value="Unassembled WGS sequence"/>
</dbReference>
<proteinExistence type="predicted"/>
<reference evidence="3" key="1">
    <citation type="submission" date="2022-08" db="UniProtKB">
        <authorList>
            <consortium name="EnsemblMetazoa"/>
        </authorList>
    </citation>
    <scope>IDENTIFICATION</scope>
    <source>
        <strain evidence="3">05x7-T-G4-1.051#20</strain>
    </source>
</reference>
<feature type="domain" description="C2H2-type" evidence="2">
    <location>
        <begin position="342"/>
        <end position="365"/>
    </location>
</feature>
<feature type="domain" description="C2H2-type" evidence="2">
    <location>
        <begin position="275"/>
        <end position="299"/>
    </location>
</feature>
<evidence type="ECO:0000313" key="3">
    <source>
        <dbReference type="EnsemblMetazoa" id="G12162.3:cds"/>
    </source>
</evidence>